<evidence type="ECO:0000256" key="3">
    <source>
        <dbReference type="ARBA" id="ARBA00022737"/>
    </source>
</evidence>
<keyword evidence="1" id="KW-0004">4Fe-4S</keyword>
<dbReference type="AlphaFoldDB" id="A0A0F8Y548"/>
<dbReference type="PANTHER" id="PTHR32479:SF17">
    <property type="entry name" value="GLYCOLATE OXIDASE IRON-SULFUR SUBUNIT"/>
    <property type="match status" value="1"/>
</dbReference>
<dbReference type="GO" id="GO:0046872">
    <property type="term" value="F:metal ion binding"/>
    <property type="evidence" value="ECO:0007669"/>
    <property type="project" value="UniProtKB-KW"/>
</dbReference>
<keyword evidence="2" id="KW-0479">Metal-binding</keyword>
<protein>
    <recommendedName>
        <fullName evidence="6">4Fe-4S ferredoxin-type domain-containing protein</fullName>
    </recommendedName>
</protein>
<comment type="caution">
    <text evidence="7">The sequence shown here is derived from an EMBL/GenBank/DDBJ whole genome shotgun (WGS) entry which is preliminary data.</text>
</comment>
<dbReference type="InterPro" id="IPR017900">
    <property type="entry name" value="4Fe4S_Fe_S_CS"/>
</dbReference>
<dbReference type="GO" id="GO:0051539">
    <property type="term" value="F:4 iron, 4 sulfur cluster binding"/>
    <property type="evidence" value="ECO:0007669"/>
    <property type="project" value="UniProtKB-KW"/>
</dbReference>
<evidence type="ECO:0000256" key="2">
    <source>
        <dbReference type="ARBA" id="ARBA00022723"/>
    </source>
</evidence>
<dbReference type="GO" id="GO:0016491">
    <property type="term" value="F:oxidoreductase activity"/>
    <property type="evidence" value="ECO:0007669"/>
    <property type="project" value="UniProtKB-ARBA"/>
</dbReference>
<evidence type="ECO:0000256" key="4">
    <source>
        <dbReference type="ARBA" id="ARBA00023004"/>
    </source>
</evidence>
<evidence type="ECO:0000259" key="6">
    <source>
        <dbReference type="PROSITE" id="PS51379"/>
    </source>
</evidence>
<sequence length="228" mass="24812">MPHGQRSYLDSQRREIVDRCTAWGDCFRVCPITSFTSVKDASPEELVSGVLDVLRGKPSPAEAVIWAQACTRCGLCIEPCPEGVNPRRMLALCEGLAHEAVDSQAGSQFFRLMSQNIRLLSGLQLSRQQIADIQSPAQARTDVVFYAGCNLLSTPHIILNVMSLLSALGVDYRVAGGVGYCCGVIHFVGGELDAAGKINANLFSKLAAFRPRSVLTWCPTCEIHLRET</sequence>
<keyword evidence="5" id="KW-0411">Iron-sulfur</keyword>
<dbReference type="InterPro" id="IPR004017">
    <property type="entry name" value="Cys_rich_dom"/>
</dbReference>
<dbReference type="InterPro" id="IPR017896">
    <property type="entry name" value="4Fe4S_Fe-S-bd"/>
</dbReference>
<evidence type="ECO:0000256" key="5">
    <source>
        <dbReference type="ARBA" id="ARBA00023014"/>
    </source>
</evidence>
<reference evidence="7" key="1">
    <citation type="journal article" date="2015" name="Nature">
        <title>Complex archaea that bridge the gap between prokaryotes and eukaryotes.</title>
        <authorList>
            <person name="Spang A."/>
            <person name="Saw J.H."/>
            <person name="Jorgensen S.L."/>
            <person name="Zaremba-Niedzwiedzka K."/>
            <person name="Martijn J."/>
            <person name="Lind A.E."/>
            <person name="van Eijk R."/>
            <person name="Schleper C."/>
            <person name="Guy L."/>
            <person name="Ettema T.J."/>
        </authorList>
    </citation>
    <scope>NUCLEOTIDE SEQUENCE</scope>
</reference>
<proteinExistence type="predicted"/>
<keyword evidence="4" id="KW-0408">Iron</keyword>
<dbReference type="PANTHER" id="PTHR32479">
    <property type="entry name" value="GLYCOLATE OXIDASE IRON-SULFUR SUBUNIT"/>
    <property type="match status" value="1"/>
</dbReference>
<accession>A0A0F8Y548</accession>
<dbReference type="SUPFAM" id="SSF54862">
    <property type="entry name" value="4Fe-4S ferredoxins"/>
    <property type="match status" value="1"/>
</dbReference>
<dbReference type="PROSITE" id="PS51379">
    <property type="entry name" value="4FE4S_FER_2"/>
    <property type="match status" value="1"/>
</dbReference>
<evidence type="ECO:0000256" key="1">
    <source>
        <dbReference type="ARBA" id="ARBA00022485"/>
    </source>
</evidence>
<gene>
    <name evidence="7" type="ORF">LCGC14_2864240</name>
</gene>
<dbReference type="EMBL" id="LAZR01055432">
    <property type="protein sequence ID" value="KKK76378.1"/>
    <property type="molecule type" value="Genomic_DNA"/>
</dbReference>
<dbReference type="PROSITE" id="PS00198">
    <property type="entry name" value="4FE4S_FER_1"/>
    <property type="match status" value="1"/>
</dbReference>
<dbReference type="Gene3D" id="3.30.70.3270">
    <property type="match status" value="1"/>
</dbReference>
<dbReference type="Pfam" id="PF02754">
    <property type="entry name" value="CCG"/>
    <property type="match status" value="1"/>
</dbReference>
<organism evidence="7">
    <name type="scientific">marine sediment metagenome</name>
    <dbReference type="NCBI Taxonomy" id="412755"/>
    <lineage>
        <taxon>unclassified sequences</taxon>
        <taxon>metagenomes</taxon>
        <taxon>ecological metagenomes</taxon>
    </lineage>
</organism>
<name>A0A0F8Y548_9ZZZZ</name>
<feature type="non-terminal residue" evidence="7">
    <location>
        <position position="228"/>
    </location>
</feature>
<evidence type="ECO:0000313" key="7">
    <source>
        <dbReference type="EMBL" id="KKK76378.1"/>
    </source>
</evidence>
<feature type="domain" description="4Fe-4S ferredoxin-type" evidence="6">
    <location>
        <begin position="61"/>
        <end position="90"/>
    </location>
</feature>
<keyword evidence="3" id="KW-0677">Repeat</keyword>